<dbReference type="EMBL" id="SGXF01000004">
    <property type="protein sequence ID" value="RZS94311.1"/>
    <property type="molecule type" value="Genomic_DNA"/>
</dbReference>
<evidence type="ECO:0000313" key="1">
    <source>
        <dbReference type="EMBL" id="RZS94311.1"/>
    </source>
</evidence>
<keyword evidence="2" id="KW-1185">Reference proteome</keyword>
<evidence type="ECO:0008006" key="3">
    <source>
        <dbReference type="Google" id="ProtNLM"/>
    </source>
</evidence>
<proteinExistence type="predicted"/>
<dbReference type="OrthoDB" id="3183968at2"/>
<protein>
    <recommendedName>
        <fullName evidence="3">Alternate signal-mediated exported protein</fullName>
    </recommendedName>
</protein>
<organism evidence="1 2">
    <name type="scientific">Cuneatibacter caecimuris</name>
    <dbReference type="NCBI Taxonomy" id="1796618"/>
    <lineage>
        <taxon>Bacteria</taxon>
        <taxon>Bacillati</taxon>
        <taxon>Bacillota</taxon>
        <taxon>Clostridia</taxon>
        <taxon>Lachnospirales</taxon>
        <taxon>Lachnospiraceae</taxon>
        <taxon>Cuneatibacter</taxon>
    </lineage>
</organism>
<gene>
    <name evidence="1" type="ORF">EV209_2151</name>
</gene>
<reference evidence="1 2" key="1">
    <citation type="submission" date="2019-02" db="EMBL/GenBank/DDBJ databases">
        <title>Genomic Encyclopedia of Type Strains, Phase IV (KMG-IV): sequencing the most valuable type-strain genomes for metagenomic binning, comparative biology and taxonomic classification.</title>
        <authorList>
            <person name="Goeker M."/>
        </authorList>
    </citation>
    <scope>NUCLEOTIDE SEQUENCE [LARGE SCALE GENOMIC DNA]</scope>
    <source>
        <strain evidence="1 2">DSM 29486</strain>
    </source>
</reference>
<comment type="caution">
    <text evidence="1">The sequence shown here is derived from an EMBL/GenBank/DDBJ whole genome shotgun (WGS) entry which is preliminary data.</text>
</comment>
<sequence>MDHEKNKVRYIQTKRRQRIIKARMLFFSLLLVVTLAVCGTMAYLGAQTAPVNNTFIPSRVTCEVSEEFDGINKKNVNVTNTGDTEAYLRVKLVSYRVSDQGQHIGGIAEIPAFIPGTNWVKYGEYYYYTLPVAPGKKPAADLIGSIALIGRYTDADGGRQVIEVMAEAIQSGPAEAVGDSWGVSIYPGSVTAYQG</sequence>
<dbReference type="AlphaFoldDB" id="A0A4Q7P319"/>
<name>A0A4Q7P319_9FIRM</name>
<dbReference type="Proteomes" id="UP000292927">
    <property type="component" value="Unassembled WGS sequence"/>
</dbReference>
<dbReference type="RefSeq" id="WP_130435430.1">
    <property type="nucleotide sequence ID" value="NZ_SGXF01000004.1"/>
</dbReference>
<evidence type="ECO:0000313" key="2">
    <source>
        <dbReference type="Proteomes" id="UP000292927"/>
    </source>
</evidence>
<accession>A0A4Q7P319</accession>